<dbReference type="EMBL" id="CM047906">
    <property type="protein sequence ID" value="KAJ0086157.1"/>
    <property type="molecule type" value="Genomic_DNA"/>
</dbReference>
<evidence type="ECO:0000313" key="1">
    <source>
        <dbReference type="EMBL" id="KAJ0086157.1"/>
    </source>
</evidence>
<accession>A0ACC1AGZ0</accession>
<evidence type="ECO:0000313" key="2">
    <source>
        <dbReference type="Proteomes" id="UP001164250"/>
    </source>
</evidence>
<proteinExistence type="predicted"/>
<comment type="caution">
    <text evidence="1">The sequence shown here is derived from an EMBL/GenBank/DDBJ whole genome shotgun (WGS) entry which is preliminary data.</text>
</comment>
<sequence length="81" mass="8941">MGYLKSGSQKSLLAGGVSAWLLYYVYTELPTKPVLGSTILVLRCICLTILRTILVLILAPIILQQVSTLMNSISYFLTFSK</sequence>
<name>A0ACC1AGZ0_9ROSI</name>
<dbReference type="Proteomes" id="UP001164250">
    <property type="component" value="Chromosome 10"/>
</dbReference>
<reference evidence="2" key="1">
    <citation type="journal article" date="2023" name="G3 (Bethesda)">
        <title>Genome assembly and association tests identify interacting loci associated with vigor, precocity, and sex in interspecific pistachio rootstocks.</title>
        <authorList>
            <person name="Palmer W."/>
            <person name="Jacygrad E."/>
            <person name="Sagayaradj S."/>
            <person name="Cavanaugh K."/>
            <person name="Han R."/>
            <person name="Bertier L."/>
            <person name="Beede B."/>
            <person name="Kafkas S."/>
            <person name="Golino D."/>
            <person name="Preece J."/>
            <person name="Michelmore R."/>
        </authorList>
    </citation>
    <scope>NUCLEOTIDE SEQUENCE [LARGE SCALE GENOMIC DNA]</scope>
</reference>
<keyword evidence="2" id="KW-1185">Reference proteome</keyword>
<protein>
    <submittedName>
        <fullName evidence="1">Uncharacterized protein</fullName>
    </submittedName>
</protein>
<gene>
    <name evidence="1" type="ORF">Patl1_07091</name>
</gene>
<organism evidence="1 2">
    <name type="scientific">Pistacia atlantica</name>
    <dbReference type="NCBI Taxonomy" id="434234"/>
    <lineage>
        <taxon>Eukaryota</taxon>
        <taxon>Viridiplantae</taxon>
        <taxon>Streptophyta</taxon>
        <taxon>Embryophyta</taxon>
        <taxon>Tracheophyta</taxon>
        <taxon>Spermatophyta</taxon>
        <taxon>Magnoliopsida</taxon>
        <taxon>eudicotyledons</taxon>
        <taxon>Gunneridae</taxon>
        <taxon>Pentapetalae</taxon>
        <taxon>rosids</taxon>
        <taxon>malvids</taxon>
        <taxon>Sapindales</taxon>
        <taxon>Anacardiaceae</taxon>
        <taxon>Pistacia</taxon>
    </lineage>
</organism>